<keyword evidence="2" id="KW-0009">Actin-binding</keyword>
<proteinExistence type="predicted"/>
<dbReference type="Pfam" id="PF00435">
    <property type="entry name" value="Spectrin"/>
    <property type="match status" value="4"/>
</dbReference>
<dbReference type="GO" id="GO:0003779">
    <property type="term" value="F:actin binding"/>
    <property type="evidence" value="ECO:0007669"/>
    <property type="project" value="UniProtKB-KW"/>
</dbReference>
<dbReference type="FunFam" id="1.20.58.60:FF:000019">
    <property type="entry name" value="Spectrin beta chain"/>
    <property type="match status" value="1"/>
</dbReference>
<evidence type="ECO:0000313" key="4">
    <source>
        <dbReference type="Ensembl" id="ENSAMXP00005007298.1"/>
    </source>
</evidence>
<evidence type="ECO:0000256" key="3">
    <source>
        <dbReference type="SAM" id="Coils"/>
    </source>
</evidence>
<dbReference type="InterPro" id="IPR018159">
    <property type="entry name" value="Spectrin/alpha-actinin"/>
</dbReference>
<dbReference type="PANTHER" id="PTHR11915">
    <property type="entry name" value="SPECTRIN/FILAMIN RELATED CYTOSKELETAL PROTEIN"/>
    <property type="match status" value="1"/>
</dbReference>
<dbReference type="InterPro" id="IPR002017">
    <property type="entry name" value="Spectrin_repeat"/>
</dbReference>
<keyword evidence="3" id="KW-0175">Coiled coil</keyword>
<dbReference type="SMART" id="SM00150">
    <property type="entry name" value="SPEC"/>
    <property type="match status" value="5"/>
</dbReference>
<dbReference type="Gene3D" id="1.20.58.60">
    <property type="match status" value="3"/>
</dbReference>
<dbReference type="Proteomes" id="UP000694621">
    <property type="component" value="Unplaced"/>
</dbReference>
<sequence>MLMPRDAGRDEAQKLHRKWMKHQAFMAELAHNKEWLAKIEQEGEELIQEQPELRPVVQQKLKEMRECWTHLESTTKAKARQLFETQNHRTPEVPQSLSDLDQHLSVLQDQPPPVGTTTHNPYTTPKLQRIQSMEAQMQLYQGVGELRGGPETSRLSDVGVVNRLQRGPMGVESEEQGGVAETRIVRLIEPLKERRRILLASKEMHQVTQDLEDEIVSSTLSFTDGAQREQKLALQMEQQARRPRLEEVLERAEAIAALRTPEVELVREGAVHVRQLWEVLQVEMERRTVMLDAVSHAQQYYTEAAKAESWLSGQKLHVLNEESGNDEPSTLRLLKEQLALEQKVENYSETVGFLSQQCRRMLELGHPDSEQITKQQAHIDRLYVSLKDLVEQRKTKLEQQYWLYQLKREVEALEKWISEREAVASSTELGQDLEHVTALQEMFTKFRAETTSVGQRQMDSVNKMVNEMIDCGHADAATIAEWKDGLNESWADLQELMETRAQMLAASHQLHKFFTDCQEVLVQIEGKMRQLPEVRSCQVSTANPGTLQRLLHSFEHSLQLLVSQVRQLQENASQLRAIYAGEKADAILARETEVMQTWKELLVACEGSRVQVTTVTDKIQFFAVVRELSMWTDGIMGQIGPSEDARYETAFVLPYFFYHPVSLGLKKTAYFSFIMAVMSQQDRGLKW</sequence>
<name>A0A8B9H2F1_ASTMX</name>
<dbReference type="CDD" id="cd00176">
    <property type="entry name" value="SPEC"/>
    <property type="match status" value="1"/>
</dbReference>
<protein>
    <recommendedName>
        <fullName evidence="6">Spectrin, beta, non-erythrocytic 4b</fullName>
    </recommendedName>
</protein>
<dbReference type="SUPFAM" id="SSF46966">
    <property type="entry name" value="Spectrin repeat"/>
    <property type="match status" value="4"/>
</dbReference>
<evidence type="ECO:0008006" key="6">
    <source>
        <dbReference type="Google" id="ProtNLM"/>
    </source>
</evidence>
<keyword evidence="1" id="KW-0677">Repeat</keyword>
<feature type="coiled-coil region" evidence="3">
    <location>
        <begin position="551"/>
        <end position="585"/>
    </location>
</feature>
<dbReference type="Ensembl" id="ENSAMXT00005008239.1">
    <property type="protein sequence ID" value="ENSAMXP00005007298.1"/>
    <property type="gene ID" value="ENSAMXG00005004368.1"/>
</dbReference>
<evidence type="ECO:0000256" key="1">
    <source>
        <dbReference type="ARBA" id="ARBA00022737"/>
    </source>
</evidence>
<organism evidence="4 5">
    <name type="scientific">Astyanax mexicanus</name>
    <name type="common">Blind cave fish</name>
    <name type="synonym">Astyanax fasciatus mexicanus</name>
    <dbReference type="NCBI Taxonomy" id="7994"/>
    <lineage>
        <taxon>Eukaryota</taxon>
        <taxon>Metazoa</taxon>
        <taxon>Chordata</taxon>
        <taxon>Craniata</taxon>
        <taxon>Vertebrata</taxon>
        <taxon>Euteleostomi</taxon>
        <taxon>Actinopterygii</taxon>
        <taxon>Neopterygii</taxon>
        <taxon>Teleostei</taxon>
        <taxon>Ostariophysi</taxon>
        <taxon>Characiformes</taxon>
        <taxon>Characoidei</taxon>
        <taxon>Acestrorhamphidae</taxon>
        <taxon>Acestrorhamphinae</taxon>
        <taxon>Astyanax</taxon>
    </lineage>
</organism>
<evidence type="ECO:0000256" key="2">
    <source>
        <dbReference type="ARBA" id="ARBA00023203"/>
    </source>
</evidence>
<accession>A0A8B9H2F1</accession>
<dbReference type="AlphaFoldDB" id="A0A8B9H2F1"/>
<evidence type="ECO:0000313" key="5">
    <source>
        <dbReference type="Proteomes" id="UP000694621"/>
    </source>
</evidence>
<reference evidence="4" key="1">
    <citation type="submission" date="2025-08" db="UniProtKB">
        <authorList>
            <consortium name="Ensembl"/>
        </authorList>
    </citation>
    <scope>IDENTIFICATION</scope>
</reference>